<dbReference type="AlphaFoldDB" id="A0AAD4L5Y1"/>
<comment type="caution">
    <text evidence="3">The sequence shown here is derived from an EMBL/GenBank/DDBJ whole genome shotgun (WGS) entry which is preliminary data.</text>
</comment>
<evidence type="ECO:0008006" key="5">
    <source>
        <dbReference type="Google" id="ProtNLM"/>
    </source>
</evidence>
<dbReference type="EMBL" id="JAKELL010000112">
    <property type="protein sequence ID" value="KAH8981665.1"/>
    <property type="molecule type" value="Genomic_DNA"/>
</dbReference>
<keyword evidence="4" id="KW-1185">Reference proteome</keyword>
<evidence type="ECO:0000313" key="4">
    <source>
        <dbReference type="Proteomes" id="UP001201163"/>
    </source>
</evidence>
<evidence type="ECO:0000256" key="2">
    <source>
        <dbReference type="SAM" id="Phobius"/>
    </source>
</evidence>
<evidence type="ECO:0000256" key="1">
    <source>
        <dbReference type="SAM" id="MobiDB-lite"/>
    </source>
</evidence>
<reference evidence="3" key="1">
    <citation type="submission" date="2022-01" db="EMBL/GenBank/DDBJ databases">
        <title>Comparative genomics reveals a dynamic genome evolution in the ectomycorrhizal milk-cap (Lactarius) mushrooms.</title>
        <authorList>
            <consortium name="DOE Joint Genome Institute"/>
            <person name="Lebreton A."/>
            <person name="Tang N."/>
            <person name="Kuo A."/>
            <person name="LaButti K."/>
            <person name="Drula E."/>
            <person name="Barry K."/>
            <person name="Clum A."/>
            <person name="Lipzen A."/>
            <person name="Mousain D."/>
            <person name="Ng V."/>
            <person name="Wang R."/>
            <person name="Wang X."/>
            <person name="Dai Y."/>
            <person name="Henrissat B."/>
            <person name="Grigoriev I.V."/>
            <person name="Guerin-Laguette A."/>
            <person name="Yu F."/>
            <person name="Martin F.M."/>
        </authorList>
    </citation>
    <scope>NUCLEOTIDE SEQUENCE</scope>
    <source>
        <strain evidence="3">QP</strain>
    </source>
</reference>
<feature type="region of interest" description="Disordered" evidence="1">
    <location>
        <begin position="34"/>
        <end position="61"/>
    </location>
</feature>
<evidence type="ECO:0000313" key="3">
    <source>
        <dbReference type="EMBL" id="KAH8981665.1"/>
    </source>
</evidence>
<gene>
    <name evidence="3" type="ORF">EDB92DRAFT_175817</name>
</gene>
<protein>
    <recommendedName>
        <fullName evidence="5">F-box domain-containing protein</fullName>
    </recommendedName>
</protein>
<keyword evidence="2" id="KW-1133">Transmembrane helix</keyword>
<feature type="transmembrane region" description="Helical" evidence="2">
    <location>
        <begin position="12"/>
        <end position="30"/>
    </location>
</feature>
<organism evidence="3 4">
    <name type="scientific">Lactarius akahatsu</name>
    <dbReference type="NCBI Taxonomy" id="416441"/>
    <lineage>
        <taxon>Eukaryota</taxon>
        <taxon>Fungi</taxon>
        <taxon>Dikarya</taxon>
        <taxon>Basidiomycota</taxon>
        <taxon>Agaricomycotina</taxon>
        <taxon>Agaricomycetes</taxon>
        <taxon>Russulales</taxon>
        <taxon>Russulaceae</taxon>
        <taxon>Lactarius</taxon>
    </lineage>
</organism>
<accession>A0AAD4L5Y1</accession>
<name>A0AAD4L5Y1_9AGAM</name>
<keyword evidence="2" id="KW-0472">Membrane</keyword>
<sequence>MTSDQNEIELASLFSLAIICIVHVTILHSFSTVSSQGSADGTSRGWQTEYYPTSPSGVTSETPEMFEGCDILPTLRERIRLVQKDTAERHLQDEVSSTFLCGGIHGPPKCQRKSHLEDEIIAGPSGETQSEGVPTMKLFSAHAISSIDPQRRETSREVTMEMLPQDILLGIFDIYRLDSLNHSQLGGRPWKWHTLAHVSQRWRSIIFASSRYLDLKVFCTYGTPVREILGSSLDLPIIVRFGGFPGSCFLTAGDADGIIALLDHSTRIHEVQLTATAPLLEKMAKLTQQPFSVLHYLHLSTRTERGLVLPSEFGGTPRLRIIRMVRVALPAFPKLLSSAQELISLQLEEIPSIGYTLEALLICLPIMTRLKTLRVHFLSPSSHPILTSTLQSPERRSVLPCLNYIEFHGASEYLESLLSMITAPFLNYIHIAFFNQLIFHTPQFPELSQFILRTETQRSPNQATIHYLATDISIILAQPGMPHHFALRILCKQLDWQISSMSQLLLFWADKMTWTFHSLNFWTFSVNSLM</sequence>
<dbReference type="Proteomes" id="UP001201163">
    <property type="component" value="Unassembled WGS sequence"/>
</dbReference>
<proteinExistence type="predicted"/>
<keyword evidence="2" id="KW-0812">Transmembrane</keyword>